<evidence type="ECO:0000256" key="9">
    <source>
        <dbReference type="ARBA" id="ARBA00048816"/>
    </source>
</evidence>
<evidence type="ECO:0000256" key="6">
    <source>
        <dbReference type="ARBA" id="ARBA00022840"/>
    </source>
</evidence>
<dbReference type="Pfam" id="PF00988">
    <property type="entry name" value="CPSase_sm_chain"/>
    <property type="match status" value="1"/>
</dbReference>
<feature type="active site" evidence="11">
    <location>
        <position position="344"/>
    </location>
</feature>
<dbReference type="NCBIfam" id="TIGR01368">
    <property type="entry name" value="CPSaseIIsmall"/>
    <property type="match status" value="1"/>
</dbReference>
<dbReference type="PRINTS" id="PR00099">
    <property type="entry name" value="CPSGATASE"/>
</dbReference>
<comment type="pathway">
    <text evidence="1 11">Pyrimidine metabolism; UMP biosynthesis via de novo pathway; (S)-dihydroorotate from bicarbonate: step 1/3.</text>
</comment>
<dbReference type="FunFam" id="3.50.30.20:FF:000001">
    <property type="entry name" value="Carbamoyl-phosphate synthase small chain"/>
    <property type="match status" value="1"/>
</dbReference>
<dbReference type="InterPro" id="IPR035686">
    <property type="entry name" value="CPSase_GATase1"/>
</dbReference>
<keyword evidence="5 11" id="KW-0547">Nucleotide-binding</keyword>
<comment type="caution">
    <text evidence="13">The sequence shown here is derived from an EMBL/GenBank/DDBJ whole genome shotgun (WGS) entry which is preliminary data.</text>
</comment>
<dbReference type="GO" id="GO:0006541">
    <property type="term" value="P:glutamine metabolic process"/>
    <property type="evidence" value="ECO:0007669"/>
    <property type="project" value="InterPro"/>
</dbReference>
<comment type="subunit">
    <text evidence="11">Composed of two chains; the small (or glutamine) chain promotes the hydrolysis of glutamine to ammonia, which is used by the large (or ammonia) chain to synthesize carbamoyl phosphate. Tetramer of heterodimers (alpha,beta)4.</text>
</comment>
<feature type="active site" evidence="11">
    <location>
        <position position="342"/>
    </location>
</feature>
<dbReference type="PROSITE" id="PS51273">
    <property type="entry name" value="GATASE_TYPE_1"/>
    <property type="match status" value="1"/>
</dbReference>
<dbReference type="InterPro" id="IPR036480">
    <property type="entry name" value="CarbP_synth_ssu_N_sf"/>
</dbReference>
<feature type="binding site" evidence="11">
    <location>
        <position position="300"/>
    </location>
    <ligand>
        <name>L-glutamine</name>
        <dbReference type="ChEBI" id="CHEBI:58359"/>
    </ligand>
</feature>
<keyword evidence="14" id="KW-1185">Reference proteome</keyword>
<evidence type="ECO:0000256" key="5">
    <source>
        <dbReference type="ARBA" id="ARBA00022741"/>
    </source>
</evidence>
<feature type="active site" description="Nucleophile" evidence="11">
    <location>
        <position position="258"/>
    </location>
</feature>
<gene>
    <name evidence="11 13" type="primary">carA</name>
    <name evidence="13" type="ORF">MNODULE_16595</name>
</gene>
<dbReference type="UniPathway" id="UPA00068">
    <property type="reaction ID" value="UER00171"/>
</dbReference>
<dbReference type="PRINTS" id="PR00097">
    <property type="entry name" value="ANTSNTHASEII"/>
</dbReference>
<dbReference type="InterPro" id="IPR050472">
    <property type="entry name" value="Anth_synth/Amidotransfase"/>
</dbReference>
<dbReference type="Pfam" id="PF00117">
    <property type="entry name" value="GATase"/>
    <property type="match status" value="1"/>
</dbReference>
<feature type="binding site" evidence="11">
    <location>
        <position position="259"/>
    </location>
    <ligand>
        <name>L-glutamine</name>
        <dbReference type="ChEBI" id="CHEBI:58359"/>
    </ligand>
</feature>
<feature type="region of interest" description="CPSase" evidence="11">
    <location>
        <begin position="1"/>
        <end position="182"/>
    </location>
</feature>
<keyword evidence="11" id="KW-0028">Amino-acid biosynthesis</keyword>
<comment type="similarity">
    <text evidence="3 11">Belongs to the CarA family.</text>
</comment>
<name>A0A7X6IC22_9BACT</name>
<dbReference type="PANTHER" id="PTHR43418">
    <property type="entry name" value="MULTIFUNCTIONAL TRYPTOPHAN BIOSYNTHESIS PROTEIN-RELATED"/>
    <property type="match status" value="1"/>
</dbReference>
<dbReference type="GO" id="GO:0005524">
    <property type="term" value="F:ATP binding"/>
    <property type="evidence" value="ECO:0007669"/>
    <property type="project" value="UniProtKB-UniRule"/>
</dbReference>
<dbReference type="GO" id="GO:0004088">
    <property type="term" value="F:carbamoyl-phosphate synthase (glutamine-hydrolyzing) activity"/>
    <property type="evidence" value="ECO:0007669"/>
    <property type="project" value="UniProtKB-UniRule"/>
</dbReference>
<dbReference type="HAMAP" id="MF_01209">
    <property type="entry name" value="CPSase_S_chain"/>
    <property type="match status" value="1"/>
</dbReference>
<evidence type="ECO:0000256" key="2">
    <source>
        <dbReference type="ARBA" id="ARBA00005077"/>
    </source>
</evidence>
<comment type="function">
    <text evidence="11">Small subunit of the glutamine-dependent carbamoyl phosphate synthetase (CPSase). CPSase catalyzes the formation of carbamoyl phosphate from the ammonia moiety of glutamine, carbonate, and phosphate donated by ATP, constituting the first step of 2 biosynthetic pathways, one leading to arginine and/or urea and the other to pyrimidine nucleotides. The small subunit (glutamine amidotransferase) binds and cleaves glutamine to supply the large subunit with the substrate ammonia.</text>
</comment>
<evidence type="ECO:0000256" key="10">
    <source>
        <dbReference type="ARBA" id="ARBA00049285"/>
    </source>
</evidence>
<evidence type="ECO:0000256" key="7">
    <source>
        <dbReference type="ARBA" id="ARBA00022962"/>
    </source>
</evidence>
<organism evidence="13 14">
    <name type="scientific">Candidatus Manganitrophus noduliformans</name>
    <dbReference type="NCBI Taxonomy" id="2606439"/>
    <lineage>
        <taxon>Bacteria</taxon>
        <taxon>Pseudomonadati</taxon>
        <taxon>Nitrospirota</taxon>
        <taxon>Nitrospiria</taxon>
        <taxon>Candidatus Troglogloeales</taxon>
        <taxon>Candidatus Manganitrophaceae</taxon>
        <taxon>Candidatus Manganitrophus</taxon>
    </lineage>
</organism>
<proteinExistence type="inferred from homology"/>
<dbReference type="SMART" id="SM01097">
    <property type="entry name" value="CPSase_sm_chain"/>
    <property type="match status" value="1"/>
</dbReference>
<evidence type="ECO:0000256" key="1">
    <source>
        <dbReference type="ARBA" id="ARBA00004812"/>
    </source>
</evidence>
<feature type="binding site" evidence="11">
    <location>
        <position position="303"/>
    </location>
    <ligand>
        <name>L-glutamine</name>
        <dbReference type="ChEBI" id="CHEBI:58359"/>
    </ligand>
</feature>
<dbReference type="AlphaFoldDB" id="A0A7X6IC22"/>
<evidence type="ECO:0000313" key="14">
    <source>
        <dbReference type="Proteomes" id="UP000534783"/>
    </source>
</evidence>
<evidence type="ECO:0000256" key="3">
    <source>
        <dbReference type="ARBA" id="ARBA00007800"/>
    </source>
</evidence>
<dbReference type="PRINTS" id="PR00096">
    <property type="entry name" value="GATASE"/>
</dbReference>
<dbReference type="PANTHER" id="PTHR43418:SF7">
    <property type="entry name" value="CARBAMOYL-PHOSPHATE SYNTHASE SMALL CHAIN"/>
    <property type="match status" value="1"/>
</dbReference>
<dbReference type="InterPro" id="IPR006274">
    <property type="entry name" value="CarbamoylP_synth_ssu"/>
</dbReference>
<dbReference type="Proteomes" id="UP000534783">
    <property type="component" value="Unassembled WGS sequence"/>
</dbReference>
<comment type="catalytic activity">
    <reaction evidence="9 11">
        <text>hydrogencarbonate + L-glutamine + 2 ATP + H2O = carbamoyl phosphate + L-glutamate + 2 ADP + phosphate + 2 H(+)</text>
        <dbReference type="Rhea" id="RHEA:18633"/>
        <dbReference type="ChEBI" id="CHEBI:15377"/>
        <dbReference type="ChEBI" id="CHEBI:15378"/>
        <dbReference type="ChEBI" id="CHEBI:17544"/>
        <dbReference type="ChEBI" id="CHEBI:29985"/>
        <dbReference type="ChEBI" id="CHEBI:30616"/>
        <dbReference type="ChEBI" id="CHEBI:43474"/>
        <dbReference type="ChEBI" id="CHEBI:58228"/>
        <dbReference type="ChEBI" id="CHEBI:58359"/>
        <dbReference type="ChEBI" id="CHEBI:456216"/>
        <dbReference type="EC" id="6.3.5.5"/>
    </reaction>
</comment>
<feature type="binding site" evidence="11">
    <location>
        <position position="233"/>
    </location>
    <ligand>
        <name>L-glutamine</name>
        <dbReference type="ChEBI" id="CHEBI:58359"/>
    </ligand>
</feature>
<feature type="binding site" evidence="11">
    <location>
        <position position="302"/>
    </location>
    <ligand>
        <name>L-glutamine</name>
        <dbReference type="ChEBI" id="CHEBI:58359"/>
    </ligand>
</feature>
<accession>A0A7X6IC22</accession>
<dbReference type="RefSeq" id="WP_168061938.1">
    <property type="nucleotide sequence ID" value="NZ_VTOW01000003.1"/>
</dbReference>
<reference evidence="13 14" key="1">
    <citation type="journal article" date="2020" name="Nature">
        <title>Bacterial chemolithoautotrophy via manganese oxidation.</title>
        <authorList>
            <person name="Yu H."/>
            <person name="Leadbetter J.R."/>
        </authorList>
    </citation>
    <scope>NUCLEOTIDE SEQUENCE [LARGE SCALE GENOMIC DNA]</scope>
    <source>
        <strain evidence="13 14">Mn-1</strain>
    </source>
</reference>
<feature type="domain" description="Carbamoyl-phosphate synthase small subunit N-terminal" evidence="12">
    <location>
        <begin position="2"/>
        <end position="132"/>
    </location>
</feature>
<evidence type="ECO:0000256" key="11">
    <source>
        <dbReference type="HAMAP-Rule" id="MF_01209"/>
    </source>
</evidence>
<feature type="binding site" evidence="11">
    <location>
        <position position="46"/>
    </location>
    <ligand>
        <name>L-glutamine</name>
        <dbReference type="ChEBI" id="CHEBI:58359"/>
    </ligand>
</feature>
<dbReference type="GO" id="GO:0044205">
    <property type="term" value="P:'de novo' UMP biosynthetic process"/>
    <property type="evidence" value="ECO:0007669"/>
    <property type="project" value="UniProtKB-UniRule"/>
</dbReference>
<dbReference type="Gene3D" id="3.40.50.880">
    <property type="match status" value="1"/>
</dbReference>
<evidence type="ECO:0000256" key="4">
    <source>
        <dbReference type="ARBA" id="ARBA00022598"/>
    </source>
</evidence>
<dbReference type="SUPFAM" id="SSF52021">
    <property type="entry name" value="Carbamoyl phosphate synthetase, small subunit N-terminal domain"/>
    <property type="match status" value="1"/>
</dbReference>
<dbReference type="EMBL" id="VTOW01000003">
    <property type="protein sequence ID" value="NKE72371.1"/>
    <property type="molecule type" value="Genomic_DNA"/>
</dbReference>
<dbReference type="CDD" id="cd01744">
    <property type="entry name" value="GATase1_CPSase"/>
    <property type="match status" value="1"/>
</dbReference>
<comment type="pathway">
    <text evidence="2 11">Amino-acid biosynthesis; L-arginine biosynthesis; carbamoyl phosphate from bicarbonate: step 1/1.</text>
</comment>
<comment type="catalytic activity">
    <reaction evidence="10 11">
        <text>L-glutamine + H2O = L-glutamate + NH4(+)</text>
        <dbReference type="Rhea" id="RHEA:15889"/>
        <dbReference type="ChEBI" id="CHEBI:15377"/>
        <dbReference type="ChEBI" id="CHEBI:28938"/>
        <dbReference type="ChEBI" id="CHEBI:29985"/>
        <dbReference type="ChEBI" id="CHEBI:58359"/>
    </reaction>
</comment>
<dbReference type="InterPro" id="IPR029062">
    <property type="entry name" value="Class_I_gatase-like"/>
</dbReference>
<evidence type="ECO:0000256" key="8">
    <source>
        <dbReference type="ARBA" id="ARBA00022975"/>
    </source>
</evidence>
<protein>
    <recommendedName>
        <fullName evidence="11">Carbamoyl phosphate synthase small chain</fullName>
        <ecNumber evidence="11">6.3.5.5</ecNumber>
    </recommendedName>
    <alternativeName>
        <fullName evidence="11">Carbamoyl phosphate synthetase glutamine chain</fullName>
    </alternativeName>
</protein>
<dbReference type="NCBIfam" id="NF009475">
    <property type="entry name" value="PRK12838.1"/>
    <property type="match status" value="1"/>
</dbReference>
<keyword evidence="8 11" id="KW-0665">Pyrimidine biosynthesis</keyword>
<keyword evidence="7 11" id="KW-0315">Glutamine amidotransferase</keyword>
<dbReference type="Gene3D" id="3.50.30.20">
    <property type="entry name" value="Carbamoyl-phosphate synthase small subunit, N-terminal domain"/>
    <property type="match status" value="1"/>
</dbReference>
<dbReference type="EC" id="6.3.5.5" evidence="11"/>
<evidence type="ECO:0000259" key="12">
    <source>
        <dbReference type="SMART" id="SM01097"/>
    </source>
</evidence>
<keyword evidence="6 11" id="KW-0067">ATP-binding</keyword>
<dbReference type="InterPro" id="IPR017926">
    <property type="entry name" value="GATASE"/>
</dbReference>
<dbReference type="GO" id="GO:0006207">
    <property type="term" value="P:'de novo' pyrimidine nucleobase biosynthetic process"/>
    <property type="evidence" value="ECO:0007669"/>
    <property type="project" value="InterPro"/>
</dbReference>
<sequence length="375" mass="41379">MKRAILLLEDGTAFLGKSFGAEGEAVGEVVFNTSMTGYQEILTDPSYKGQIVTMTYPLIGNYGVNPEDVESERPWLEGFIVKEYSSFPSNWRATEPLDQLLKRNRIVAIEGIDTRALTRKIRDRGAMQGILSTEAFETASLIKKLNSHPPLVGQDLVRQVTCAEAYPWKEGPWREAVPAPVYHVVAYDFGIKQNMLRRLVQMGCRVTVVPAETPAEKVLSVNPDGVLLSNGPGDPEAVTYAIRNTEKLIGKKPLFGICLGHQILGLALGGKCKKLKFGHHGGNQPIMDLATRRVQIVAENHGFAVDLASIEKEVALTHVNLNDNTVEGMHHRTLPVFSVQYHPEASPGPHDAHFLFKRFIDFFANQAASAQGRGR</sequence>
<dbReference type="SUPFAM" id="SSF52317">
    <property type="entry name" value="Class I glutamine amidotransferase-like"/>
    <property type="match status" value="1"/>
</dbReference>
<feature type="binding site" evidence="11">
    <location>
        <position position="262"/>
    </location>
    <ligand>
        <name>L-glutamine</name>
        <dbReference type="ChEBI" id="CHEBI:58359"/>
    </ligand>
</feature>
<dbReference type="GO" id="GO:0006526">
    <property type="term" value="P:L-arginine biosynthetic process"/>
    <property type="evidence" value="ECO:0007669"/>
    <property type="project" value="UniProtKB-UniRule"/>
</dbReference>
<dbReference type="UniPathway" id="UPA00070">
    <property type="reaction ID" value="UER00115"/>
</dbReference>
<keyword evidence="4 11" id="KW-0436">Ligase</keyword>
<feature type="binding site" evidence="11">
    <location>
        <position position="231"/>
    </location>
    <ligand>
        <name>L-glutamine</name>
        <dbReference type="ChEBI" id="CHEBI:58359"/>
    </ligand>
</feature>
<dbReference type="InterPro" id="IPR002474">
    <property type="entry name" value="CarbamoylP_synth_ssu_N"/>
</dbReference>
<keyword evidence="11" id="KW-0055">Arginine biosynthesis</keyword>
<evidence type="ECO:0000313" key="13">
    <source>
        <dbReference type="EMBL" id="NKE72371.1"/>
    </source>
</evidence>